<dbReference type="EMBL" id="MCFJ01000029">
    <property type="protein sequence ID" value="ORY55083.1"/>
    <property type="molecule type" value="Genomic_DNA"/>
</dbReference>
<dbReference type="InterPro" id="IPR051838">
    <property type="entry name" value="ARTD_PARP"/>
</dbReference>
<evidence type="ECO:0000256" key="2">
    <source>
        <dbReference type="ARBA" id="ARBA00022679"/>
    </source>
</evidence>
<dbReference type="FunFam" id="3.10.110.10:FF:000107">
    <property type="entry name" value="Ubiquitin conjugating enzyme, putative"/>
    <property type="match status" value="1"/>
</dbReference>
<keyword evidence="3" id="KW-0548">Nucleotidyltransferase</keyword>
<dbReference type="SUPFAM" id="SSF54495">
    <property type="entry name" value="UBC-like"/>
    <property type="match status" value="1"/>
</dbReference>
<dbReference type="PROSITE" id="PS50127">
    <property type="entry name" value="UBC_2"/>
    <property type="match status" value="1"/>
</dbReference>
<dbReference type="Gene3D" id="3.10.110.10">
    <property type="entry name" value="Ubiquitin Conjugating Enzyme"/>
    <property type="match status" value="1"/>
</dbReference>
<evidence type="ECO:0000313" key="8">
    <source>
        <dbReference type="Proteomes" id="UP000193689"/>
    </source>
</evidence>
<dbReference type="InterPro" id="IPR012317">
    <property type="entry name" value="Poly(ADP-ribose)pol_cat_dom"/>
</dbReference>
<dbReference type="InterPro" id="IPR016135">
    <property type="entry name" value="UBQ-conjugating_enzyme/RWD"/>
</dbReference>
<dbReference type="GeneID" id="63769735"/>
<dbReference type="Proteomes" id="UP000193689">
    <property type="component" value="Unassembled WGS sequence"/>
</dbReference>
<keyword evidence="1" id="KW-0328">Glycosyltransferase</keyword>
<dbReference type="GO" id="GO:0016779">
    <property type="term" value="F:nucleotidyltransferase activity"/>
    <property type="evidence" value="ECO:0007669"/>
    <property type="project" value="UniProtKB-KW"/>
</dbReference>
<reference evidence="7 8" key="1">
    <citation type="submission" date="2016-07" db="EMBL/GenBank/DDBJ databases">
        <title>Pervasive Adenine N6-methylation of Active Genes in Fungi.</title>
        <authorList>
            <consortium name="DOE Joint Genome Institute"/>
            <person name="Mondo S.J."/>
            <person name="Dannebaum R.O."/>
            <person name="Kuo R.C."/>
            <person name="Labutti K."/>
            <person name="Haridas S."/>
            <person name="Kuo A."/>
            <person name="Salamov A."/>
            <person name="Ahrendt S.R."/>
            <person name="Lipzen A."/>
            <person name="Sullivan W."/>
            <person name="Andreopoulos W.B."/>
            <person name="Clum A."/>
            <person name="Lindquist E."/>
            <person name="Daum C."/>
            <person name="Ramamoorthy G.K."/>
            <person name="Gryganskyi A."/>
            <person name="Culley D."/>
            <person name="Magnuson J.K."/>
            <person name="James T.Y."/>
            <person name="O'Malley M.A."/>
            <person name="Stajich J.E."/>
            <person name="Spatafora J.W."/>
            <person name="Visel A."/>
            <person name="Grigoriev I.V."/>
        </authorList>
    </citation>
    <scope>NUCLEOTIDE SEQUENCE [LARGE SCALE GENOMIC DNA]</scope>
    <source>
        <strain evidence="7 8">CBS 129021</strain>
    </source>
</reference>
<dbReference type="STRING" id="1141098.A0A1Y2D735"/>
<organism evidence="7 8">
    <name type="scientific">Pseudomassariella vexata</name>
    <dbReference type="NCBI Taxonomy" id="1141098"/>
    <lineage>
        <taxon>Eukaryota</taxon>
        <taxon>Fungi</taxon>
        <taxon>Dikarya</taxon>
        <taxon>Ascomycota</taxon>
        <taxon>Pezizomycotina</taxon>
        <taxon>Sordariomycetes</taxon>
        <taxon>Xylariomycetidae</taxon>
        <taxon>Amphisphaeriales</taxon>
        <taxon>Pseudomassariaceae</taxon>
        <taxon>Pseudomassariella</taxon>
    </lineage>
</organism>
<comment type="caution">
    <text evidence="7">The sequence shown here is derived from an EMBL/GenBank/DDBJ whole genome shotgun (WGS) entry which is preliminary data.</text>
</comment>
<dbReference type="RefSeq" id="XP_040709451.1">
    <property type="nucleotide sequence ID" value="XM_040853523.1"/>
</dbReference>
<keyword evidence="4" id="KW-0520">NAD</keyword>
<evidence type="ECO:0000256" key="4">
    <source>
        <dbReference type="ARBA" id="ARBA00023027"/>
    </source>
</evidence>
<dbReference type="SUPFAM" id="SSF56399">
    <property type="entry name" value="ADP-ribosylation"/>
    <property type="match status" value="1"/>
</dbReference>
<dbReference type="GO" id="GO:0003950">
    <property type="term" value="F:NAD+ poly-ADP-ribosyltransferase activity"/>
    <property type="evidence" value="ECO:0007669"/>
    <property type="project" value="InterPro"/>
</dbReference>
<dbReference type="OrthoDB" id="109543at2759"/>
<protein>
    <recommendedName>
        <fullName evidence="6">UBC core domain-containing protein</fullName>
    </recommendedName>
</protein>
<evidence type="ECO:0000313" key="7">
    <source>
        <dbReference type="EMBL" id="ORY55083.1"/>
    </source>
</evidence>
<dbReference type="InterPro" id="IPR000608">
    <property type="entry name" value="UBC"/>
</dbReference>
<evidence type="ECO:0000256" key="5">
    <source>
        <dbReference type="SAM" id="MobiDB-lite"/>
    </source>
</evidence>
<name>A0A1Y2D735_9PEZI</name>
<gene>
    <name evidence="7" type="ORF">BCR38DRAFT_127127</name>
</gene>
<evidence type="ECO:0000256" key="3">
    <source>
        <dbReference type="ARBA" id="ARBA00022695"/>
    </source>
</evidence>
<dbReference type="SMART" id="SM00212">
    <property type="entry name" value="UBCc"/>
    <property type="match status" value="1"/>
</dbReference>
<dbReference type="Gene3D" id="3.90.228.10">
    <property type="match status" value="1"/>
</dbReference>
<keyword evidence="8" id="KW-1185">Reference proteome</keyword>
<evidence type="ECO:0000259" key="6">
    <source>
        <dbReference type="PROSITE" id="PS50127"/>
    </source>
</evidence>
<dbReference type="Pfam" id="PF00644">
    <property type="entry name" value="PARP"/>
    <property type="match status" value="1"/>
</dbReference>
<evidence type="ECO:0000256" key="1">
    <source>
        <dbReference type="ARBA" id="ARBA00022676"/>
    </source>
</evidence>
<feature type="region of interest" description="Disordered" evidence="5">
    <location>
        <begin position="929"/>
        <end position="972"/>
    </location>
</feature>
<feature type="region of interest" description="Disordered" evidence="5">
    <location>
        <begin position="123"/>
        <end position="143"/>
    </location>
</feature>
<dbReference type="PANTHER" id="PTHR21328">
    <property type="entry name" value="POLY ADP-RIBOSE POLYMERASE FAMILY, MEMBER PARP"/>
    <property type="match status" value="1"/>
</dbReference>
<accession>A0A1Y2D735</accession>
<sequence length="1203" mass="133104">MTSRTREYRTSYQADLSSVIDNGIRGVSHLRVEDDGEFIFRFNDTRLPSSHLDIRFIPEEWSSYPNGHYFTIYAVNDVPAPISKPLEDFVPVSAGLRVSEAIAGVCYKLSDVLKRSASTSDDEDTIITDVDEEDGEAASDEDNEEFEDFEFNEDNDDIFGLAAAQDERPATDILRQKKIKPDIVSRIRRDFRAVRKAGFKVGRLCGFDVATEYSIVSLSVRVDKLCLSAETLQAWDLSSNGFVVLLIRYEGDYSTTEEALDRASGQSNLSFRLRKCSAYKPTIDQAVRAFTSETAANVQTSDSQASTGDVGLSLLGIGETIDQFMGSDFISMLKLKLTLALSWDAAKKRLASMLNNSSHVVQQSGGDHEQANDHEKLPSFLARHHAHEDGEKSLPLIAAQFAMRYFVRCMDYCMVCHQLIEGNFEALKPYVCGNALCLFQYMNMGCGPSIDHEIISQPNVVDLLISFCYASLKRPGDRQKESGIREFPTGIHLQVPNIRRAETSLARPGTCLRIGPIVLIDPLKVQFDRQASTVVVDVFDTAKVREGQWVAVVTSSSNGQPTSSAGVAGGVHIAHHARIEGIIGCTLTLRVVSRHVLPSQSSPGQLAPVERLDIESIPGAADTGSMTANMVFYNQNLDDISDVRDKAFSMTILLSTVPPIATMRAHLMTDRSRQIERWKGLSPSAAKLLRWIIASNRSYIVQVGECPGPDAQSELNLSRQDEKISGVDGWVQFRFAQGSPEKEMLFQEALKHVGTPQRTLVAWHGSPLYNWHSIIRQGLDFKYIHHGRAYGHGVYFAKDFNTSALSYTGSAHTYSSGSTGDIVWPNSALGISAALSLNELINKPGQFTSAQHFFVVQHIHWIQCRYLFVKTTRSTAMSPSDINAHTPGSANTAPIRRTDPEFVQDPAHVATGPSGPIFIPRKAIPSAQVSKQPVELKQEAVGHSGNSGDEDESDLEFLSSEGEDQLTTPRLNTPYSLSEHQTDFRPGALDLSTLPQLNPPSYATDNAQKIIGKEIAKLQKIQSQTRIHELGWFIDFEKITNMFRWIVELHSFDPKLPLAQDMKKVGVKSIVLEIRFGRDYPLSPPFVRVIRPRFLPFMQGGGGHVTAGGAMCMELLTNSGWSPVSSLEGVLLQVRMAMSSTDPKPARLENSEHANRMDYGIGEAFEAFTRAANVHGWKVSDDLRESTVDMVELALTAVDFPKQ</sequence>
<dbReference type="AlphaFoldDB" id="A0A1Y2D735"/>
<keyword evidence="2" id="KW-0808">Transferase</keyword>
<dbReference type="CDD" id="cd23802">
    <property type="entry name" value="UBCc_UBE2Q"/>
    <property type="match status" value="1"/>
</dbReference>
<dbReference type="Pfam" id="PF00179">
    <property type="entry name" value="UQ_con"/>
    <property type="match status" value="1"/>
</dbReference>
<feature type="domain" description="UBC core" evidence="6">
    <location>
        <begin position="1006"/>
        <end position="1178"/>
    </location>
</feature>
<dbReference type="InParanoid" id="A0A1Y2D735"/>
<proteinExistence type="predicted"/>